<organism evidence="1 2">
    <name type="scientific">Streptomyces silvensis</name>
    <dbReference type="NCBI Taxonomy" id="1765722"/>
    <lineage>
        <taxon>Bacteria</taxon>
        <taxon>Bacillati</taxon>
        <taxon>Actinomycetota</taxon>
        <taxon>Actinomycetes</taxon>
        <taxon>Kitasatosporales</taxon>
        <taxon>Streptomycetaceae</taxon>
        <taxon>Streptomyces</taxon>
    </lineage>
</organism>
<proteinExistence type="predicted"/>
<sequence length="141" mass="15549">MSEPTAWFRGDLGLQIAGYGSVASPTFMAGRDGDTLVALIGSAHHLIGYEPAPDMHRVGWSGLPAMFQLLQEDVERREEHPGRRSVFDEVLHFSEKMEVPPVYCEFLARRLMHGALTLDDGRELTIVIGTPLYVAMADGHG</sequence>
<dbReference type="Pfam" id="PF22880">
    <property type="entry name" value="DUF7019"/>
    <property type="match status" value="1"/>
</dbReference>
<evidence type="ECO:0000313" key="2">
    <source>
        <dbReference type="Proteomes" id="UP000054804"/>
    </source>
</evidence>
<protein>
    <submittedName>
        <fullName evidence="1">Uncharacterized protein</fullName>
    </submittedName>
</protein>
<evidence type="ECO:0000313" key="1">
    <source>
        <dbReference type="EMBL" id="KUF20314.1"/>
    </source>
</evidence>
<dbReference type="AlphaFoldDB" id="A0A0W7XCB7"/>
<dbReference type="InterPro" id="IPR054284">
    <property type="entry name" value="DUF7019"/>
</dbReference>
<dbReference type="Proteomes" id="UP000054804">
    <property type="component" value="Unassembled WGS sequence"/>
</dbReference>
<keyword evidence="2" id="KW-1185">Reference proteome</keyword>
<dbReference type="NCBIfam" id="NF040893">
    <property type="entry name" value="SAVMC3_10250"/>
    <property type="match status" value="1"/>
</dbReference>
<comment type="caution">
    <text evidence="1">The sequence shown here is derived from an EMBL/GenBank/DDBJ whole genome shotgun (WGS) entry which is preliminary data.</text>
</comment>
<gene>
    <name evidence="1" type="ORF">AT728_40845</name>
</gene>
<reference evidence="1 2" key="1">
    <citation type="submission" date="2015-12" db="EMBL/GenBank/DDBJ databases">
        <title>Draft genome sequence of Streptomyces silvensis ATCC 53525, a producer of novel hormone antagonists.</title>
        <authorList>
            <person name="Johnston C.W."/>
            <person name="Li Y."/>
            <person name="Magarvey N.A."/>
        </authorList>
    </citation>
    <scope>NUCLEOTIDE SEQUENCE [LARGE SCALE GENOMIC DNA]</scope>
    <source>
        <strain evidence="1 2">ATCC 53525</strain>
    </source>
</reference>
<name>A0A0W7XCB7_9ACTN</name>
<dbReference type="EMBL" id="LOCL01000014">
    <property type="protein sequence ID" value="KUF20314.1"/>
    <property type="molecule type" value="Genomic_DNA"/>
</dbReference>
<accession>A0A0W7XCB7</accession>